<protein>
    <submittedName>
        <fullName evidence="3">Uncharacterized protein</fullName>
    </submittedName>
</protein>
<gene>
    <name evidence="3" type="ORF">CSOL1703_00006245</name>
</gene>
<feature type="compositionally biased region" description="Polar residues" evidence="2">
    <location>
        <begin position="538"/>
        <end position="549"/>
    </location>
</feature>
<evidence type="ECO:0000256" key="2">
    <source>
        <dbReference type="SAM" id="MobiDB-lite"/>
    </source>
</evidence>
<reference evidence="3" key="1">
    <citation type="submission" date="2021-10" db="EMBL/GenBank/DDBJ databases">
        <authorList>
            <person name="Piombo E."/>
        </authorList>
    </citation>
    <scope>NUCLEOTIDE SEQUENCE</scope>
</reference>
<feature type="coiled-coil region" evidence="1">
    <location>
        <begin position="331"/>
        <end position="373"/>
    </location>
</feature>
<dbReference type="EMBL" id="CABFOC020000063">
    <property type="protein sequence ID" value="CAH0056305.1"/>
    <property type="molecule type" value="Genomic_DNA"/>
</dbReference>
<feature type="compositionally biased region" description="Basic residues" evidence="2">
    <location>
        <begin position="678"/>
        <end position="687"/>
    </location>
</feature>
<accession>A0A9P0EQQ4</accession>
<dbReference type="AlphaFoldDB" id="A0A9P0EQQ4"/>
<keyword evidence="4" id="KW-1185">Reference proteome</keyword>
<comment type="caution">
    <text evidence="3">The sequence shown here is derived from an EMBL/GenBank/DDBJ whole genome shotgun (WGS) entry which is preliminary data.</text>
</comment>
<evidence type="ECO:0000313" key="3">
    <source>
        <dbReference type="EMBL" id="CAH0056305.1"/>
    </source>
</evidence>
<feature type="compositionally biased region" description="Low complexity" evidence="2">
    <location>
        <begin position="513"/>
        <end position="530"/>
    </location>
</feature>
<sequence length="687" mass="77320">MVRPRRPPATKERLAAIAAMSEDEFLLFALDHLKHSGTCTVTTSSAWAEDLTTDQQQNIVQKFRQAADRIRQFDCNRFDNAMERVVLDSDIIGLDRIHHHDQTKEFRGPTALSEEEKEWERWHYDKLLKEGGRPGYHIDDLDAVAKNPEMKYHVTSPWMYYEDSIFEDNYADARVFRKQHDHWTRFRLWQRINRNHGPSPSKKLEVAVGEKTLAASTMEWYKKREFGAFQRYERAISIILGQYGISQPSALQLRTGDQDQLVTWQEYVGFMYLHLGWATQEMIENRLNGEEFLANLRSSGHVPEGTTLKEVQSMLFDAWVRGPALEIDDVRRSMQQQKEVLLEKLETADEEAKGGIQEEIRSLDERYENNEQRDRDLAAKCWELTCGPYEADQPWCVAARKVFCYERLIVWARDQIPLVRAELEGRKDCRKCRARDRNHAATDQTPVATDKTPAATDKTPAAIDQTPIAAGQTPVTTEKAPAATDQAPEAADKTPVAADKTPAAIDQTPCPVATDKTTAATDKTPAATDQTGRDAPSNPVTSGNNQDSRVPSVEASPVAPQNPSLDRTTRDQGVQVEILTDSHTVENETPVASLTAAPLQPGLASEDPPRPRKRKRVIAPVEAPRRSQRVATLKVKREEEAAAAAEDEADDQSQPPAKARRTKAAQKPKPKATAVPKSKAKPKSKRK</sequence>
<name>A0A9P0EQQ4_9HYPO</name>
<dbReference type="OrthoDB" id="5419928at2759"/>
<feature type="compositionally biased region" description="Low complexity" evidence="2">
    <location>
        <begin position="445"/>
        <end position="462"/>
    </location>
</feature>
<feature type="region of interest" description="Disordered" evidence="2">
    <location>
        <begin position="436"/>
        <end position="687"/>
    </location>
</feature>
<evidence type="ECO:0000313" key="4">
    <source>
        <dbReference type="Proteomes" id="UP000775872"/>
    </source>
</evidence>
<feature type="compositionally biased region" description="Low complexity" evidence="2">
    <location>
        <begin position="480"/>
        <end position="489"/>
    </location>
</feature>
<proteinExistence type="predicted"/>
<organism evidence="3 4">
    <name type="scientific">Clonostachys solani</name>
    <dbReference type="NCBI Taxonomy" id="160281"/>
    <lineage>
        <taxon>Eukaryota</taxon>
        <taxon>Fungi</taxon>
        <taxon>Dikarya</taxon>
        <taxon>Ascomycota</taxon>
        <taxon>Pezizomycotina</taxon>
        <taxon>Sordariomycetes</taxon>
        <taxon>Hypocreomycetidae</taxon>
        <taxon>Hypocreales</taxon>
        <taxon>Bionectriaceae</taxon>
        <taxon>Clonostachys</taxon>
    </lineage>
</organism>
<feature type="compositionally biased region" description="Basic residues" evidence="2">
    <location>
        <begin position="658"/>
        <end position="670"/>
    </location>
</feature>
<dbReference type="Proteomes" id="UP000775872">
    <property type="component" value="Unassembled WGS sequence"/>
</dbReference>
<evidence type="ECO:0000256" key="1">
    <source>
        <dbReference type="SAM" id="Coils"/>
    </source>
</evidence>
<keyword evidence="1" id="KW-0175">Coiled coil</keyword>